<dbReference type="EMBL" id="RXFT01000001">
    <property type="protein sequence ID" value="RUR66197.1"/>
    <property type="molecule type" value="Genomic_DNA"/>
</dbReference>
<evidence type="ECO:0000259" key="1">
    <source>
        <dbReference type="Pfam" id="PF05368"/>
    </source>
</evidence>
<evidence type="ECO:0000313" key="3">
    <source>
        <dbReference type="Proteomes" id="UP000281118"/>
    </source>
</evidence>
<dbReference type="Proteomes" id="UP000281118">
    <property type="component" value="Unassembled WGS sequence"/>
</dbReference>
<dbReference type="InterPro" id="IPR051604">
    <property type="entry name" value="Ergot_Alk_Oxidoreductase"/>
</dbReference>
<dbReference type="Gene3D" id="3.90.25.10">
    <property type="entry name" value="UDP-galactose 4-epimerase, domain 1"/>
    <property type="match status" value="1"/>
</dbReference>
<dbReference type="AlphaFoldDB" id="A0A3S0ZL64"/>
<sequence>MHIILGATGHVGSALAQALLERSEPVTVVTRDAHKAEALRTKGAHVAQVDVFDTHALHQVFRGGKRVFVLNPPAPPSSDTVAEEHRSVRAIVSALEGCKLEKIVAESAYGAQPGEGIGDLSVLYDLEQALAAGPVPFSALRAAYYMSNWDTALETARKEGKVHSMFPADFTLPMVAPHDLGQYAAKLMLGPAESSGPHHVEGPERYSPGDVARAFSEALGKPVEVVETPREQLEQAFGKLGFSDAAAKSYAAMTRATMDQHYEPASKPVRGTISLRDYIGRLVNKSSG</sequence>
<name>A0A3S0ZL64_9BURK</name>
<evidence type="ECO:0000313" key="2">
    <source>
        <dbReference type="EMBL" id="RUR66197.1"/>
    </source>
</evidence>
<dbReference type="SUPFAM" id="SSF51735">
    <property type="entry name" value="NAD(P)-binding Rossmann-fold domains"/>
    <property type="match status" value="1"/>
</dbReference>
<gene>
    <name evidence="2" type="ORF">EJP67_03910</name>
</gene>
<feature type="domain" description="NmrA-like" evidence="1">
    <location>
        <begin position="4"/>
        <end position="259"/>
    </location>
</feature>
<dbReference type="PANTHER" id="PTHR43162">
    <property type="match status" value="1"/>
</dbReference>
<reference evidence="2 3" key="1">
    <citation type="submission" date="2018-12" db="EMBL/GenBank/DDBJ databases">
        <title>The genome sequences of Variovorax guangxiensis DSM 27352.</title>
        <authorList>
            <person name="Gao J."/>
            <person name="Sun J."/>
        </authorList>
    </citation>
    <scope>NUCLEOTIDE SEQUENCE [LARGE SCALE GENOMIC DNA]</scope>
    <source>
        <strain evidence="2 3">DSM 27352</strain>
    </source>
</reference>
<dbReference type="Gene3D" id="3.40.50.720">
    <property type="entry name" value="NAD(P)-binding Rossmann-like Domain"/>
    <property type="match status" value="1"/>
</dbReference>
<dbReference type="Pfam" id="PF05368">
    <property type="entry name" value="NmrA"/>
    <property type="match status" value="1"/>
</dbReference>
<accession>A0A3S0ZL64</accession>
<dbReference type="InterPro" id="IPR036291">
    <property type="entry name" value="NAD(P)-bd_dom_sf"/>
</dbReference>
<organism evidence="2 3">
    <name type="scientific">Variovorax guangxiensis</name>
    <dbReference type="NCBI Taxonomy" id="1775474"/>
    <lineage>
        <taxon>Bacteria</taxon>
        <taxon>Pseudomonadati</taxon>
        <taxon>Pseudomonadota</taxon>
        <taxon>Betaproteobacteria</taxon>
        <taxon>Burkholderiales</taxon>
        <taxon>Comamonadaceae</taxon>
        <taxon>Variovorax</taxon>
    </lineage>
</organism>
<dbReference type="OrthoDB" id="9777801at2"/>
<proteinExistence type="predicted"/>
<comment type="caution">
    <text evidence="2">The sequence shown here is derived from an EMBL/GenBank/DDBJ whole genome shotgun (WGS) entry which is preliminary data.</text>
</comment>
<dbReference type="RefSeq" id="WP_126019611.1">
    <property type="nucleotide sequence ID" value="NZ_RXFT01000001.1"/>
</dbReference>
<dbReference type="InterPro" id="IPR008030">
    <property type="entry name" value="NmrA-like"/>
</dbReference>
<dbReference type="PANTHER" id="PTHR43162:SF1">
    <property type="entry name" value="PRESTALK A DIFFERENTIATION PROTEIN A"/>
    <property type="match status" value="1"/>
</dbReference>
<protein>
    <submittedName>
        <fullName evidence="2">NAD-dependent epimerase/dehydratase family protein</fullName>
    </submittedName>
</protein>